<name>A0A0A9FDY9_ARUDO</name>
<reference evidence="1" key="2">
    <citation type="journal article" date="2015" name="Data Brief">
        <title>Shoot transcriptome of the giant reed, Arundo donax.</title>
        <authorList>
            <person name="Barrero R.A."/>
            <person name="Guerrero F.D."/>
            <person name="Moolhuijzen P."/>
            <person name="Goolsby J.A."/>
            <person name="Tidwell J."/>
            <person name="Bellgard S.E."/>
            <person name="Bellgard M.I."/>
        </authorList>
    </citation>
    <scope>NUCLEOTIDE SEQUENCE</scope>
    <source>
        <tissue evidence="1">Shoot tissue taken approximately 20 cm above the soil surface</tissue>
    </source>
</reference>
<dbReference type="AlphaFoldDB" id="A0A0A9FDY9"/>
<protein>
    <submittedName>
        <fullName evidence="1">Uncharacterized protein</fullName>
    </submittedName>
</protein>
<sequence>MRNIHSSLYHHNDKVTSLFYTAKY</sequence>
<organism evidence="1">
    <name type="scientific">Arundo donax</name>
    <name type="common">Giant reed</name>
    <name type="synonym">Donax arundinaceus</name>
    <dbReference type="NCBI Taxonomy" id="35708"/>
    <lineage>
        <taxon>Eukaryota</taxon>
        <taxon>Viridiplantae</taxon>
        <taxon>Streptophyta</taxon>
        <taxon>Embryophyta</taxon>
        <taxon>Tracheophyta</taxon>
        <taxon>Spermatophyta</taxon>
        <taxon>Magnoliopsida</taxon>
        <taxon>Liliopsida</taxon>
        <taxon>Poales</taxon>
        <taxon>Poaceae</taxon>
        <taxon>PACMAD clade</taxon>
        <taxon>Arundinoideae</taxon>
        <taxon>Arundineae</taxon>
        <taxon>Arundo</taxon>
    </lineage>
</organism>
<evidence type="ECO:0000313" key="1">
    <source>
        <dbReference type="EMBL" id="JAE10552.1"/>
    </source>
</evidence>
<proteinExistence type="predicted"/>
<reference evidence="1" key="1">
    <citation type="submission" date="2014-09" db="EMBL/GenBank/DDBJ databases">
        <authorList>
            <person name="Magalhaes I.L.F."/>
            <person name="Oliveira U."/>
            <person name="Santos F.R."/>
            <person name="Vidigal T.H.D.A."/>
            <person name="Brescovit A.D."/>
            <person name="Santos A.J."/>
        </authorList>
    </citation>
    <scope>NUCLEOTIDE SEQUENCE</scope>
    <source>
        <tissue evidence="1">Shoot tissue taken approximately 20 cm above the soil surface</tissue>
    </source>
</reference>
<accession>A0A0A9FDY9</accession>
<dbReference type="EMBL" id="GBRH01187344">
    <property type="protein sequence ID" value="JAE10552.1"/>
    <property type="molecule type" value="Transcribed_RNA"/>
</dbReference>